<reference evidence="1 2" key="1">
    <citation type="submission" date="2015-06" db="EMBL/GenBank/DDBJ databases">
        <title>Expansion of signal transduction pathways in fungi by whole-genome duplication.</title>
        <authorList>
            <consortium name="DOE Joint Genome Institute"/>
            <person name="Corrochano L.M."/>
            <person name="Kuo A."/>
            <person name="Marcet-Houben M."/>
            <person name="Polaino S."/>
            <person name="Salamov A."/>
            <person name="Villalobos J.M."/>
            <person name="Alvarez M.I."/>
            <person name="Avalos J."/>
            <person name="Benito E.P."/>
            <person name="Benoit I."/>
            <person name="Burger G."/>
            <person name="Camino L.P."/>
            <person name="Canovas D."/>
            <person name="Cerda-Olmedo E."/>
            <person name="Cheng J.-F."/>
            <person name="Dominguez A."/>
            <person name="Elias M."/>
            <person name="Eslava A.P."/>
            <person name="Glaser F."/>
            <person name="Grimwood J."/>
            <person name="Gutierrez G."/>
            <person name="Heitman J."/>
            <person name="Henrissat B."/>
            <person name="Iturriaga E.A."/>
            <person name="Lang B.F."/>
            <person name="Lavin J.L."/>
            <person name="Lee S."/>
            <person name="Li W."/>
            <person name="Lindquist E."/>
            <person name="Lopez-Garcia S."/>
            <person name="Luque E.M."/>
            <person name="Marcos A.T."/>
            <person name="Martin J."/>
            <person name="Mccluskey K."/>
            <person name="Medina H.R."/>
            <person name="Miralles-Duran A."/>
            <person name="Miyazaki A."/>
            <person name="Munoz-Torres E."/>
            <person name="Oguiza J.A."/>
            <person name="Ohm R."/>
            <person name="Olmedo M."/>
            <person name="Orejas M."/>
            <person name="Ortiz-Castellanos L."/>
            <person name="Pisabarro A.G."/>
            <person name="Rodriguez-Romero J."/>
            <person name="Ruiz-Herrera J."/>
            <person name="Ruiz-Vazquez R."/>
            <person name="Sanz C."/>
            <person name="Schackwitz W."/>
            <person name="Schmutz J."/>
            <person name="Shahriari M."/>
            <person name="Shelest E."/>
            <person name="Silva-Franco F."/>
            <person name="Soanes D."/>
            <person name="Syed K."/>
            <person name="Tagua V.G."/>
            <person name="Talbot N.J."/>
            <person name="Thon M."/>
            <person name="De Vries R.P."/>
            <person name="Wiebenga A."/>
            <person name="Yadav J.S."/>
            <person name="Braun E.L."/>
            <person name="Baker S."/>
            <person name="Garre V."/>
            <person name="Horwitz B."/>
            <person name="Torres-Martinez S."/>
            <person name="Idnurm A."/>
            <person name="Herrera-Estrella A."/>
            <person name="Gabaldon T."/>
            <person name="Grigoriev I.V."/>
        </authorList>
    </citation>
    <scope>NUCLEOTIDE SEQUENCE [LARGE SCALE GENOMIC DNA]</scope>
    <source>
        <strain evidence="1 2">CBS 277.49</strain>
    </source>
</reference>
<dbReference type="EMBL" id="AMYB01000002">
    <property type="protein sequence ID" value="OAD05744.1"/>
    <property type="molecule type" value="Genomic_DNA"/>
</dbReference>
<dbReference type="Proteomes" id="UP000077051">
    <property type="component" value="Unassembled WGS sequence"/>
</dbReference>
<organism evidence="1 2">
    <name type="scientific">Mucor lusitanicus CBS 277.49</name>
    <dbReference type="NCBI Taxonomy" id="747725"/>
    <lineage>
        <taxon>Eukaryota</taxon>
        <taxon>Fungi</taxon>
        <taxon>Fungi incertae sedis</taxon>
        <taxon>Mucoromycota</taxon>
        <taxon>Mucoromycotina</taxon>
        <taxon>Mucoromycetes</taxon>
        <taxon>Mucorales</taxon>
        <taxon>Mucorineae</taxon>
        <taxon>Mucoraceae</taxon>
        <taxon>Mucor</taxon>
    </lineage>
</organism>
<keyword evidence="2" id="KW-1185">Reference proteome</keyword>
<dbReference type="VEuPathDB" id="FungiDB:MUCCIDRAFT_159457"/>
<gene>
    <name evidence="1" type="ORF">MUCCIDRAFT_159457</name>
</gene>
<dbReference type="OrthoDB" id="2205005at2759"/>
<proteinExistence type="predicted"/>
<dbReference type="AlphaFoldDB" id="A0A168N3W1"/>
<evidence type="ECO:0008006" key="3">
    <source>
        <dbReference type="Google" id="ProtNLM"/>
    </source>
</evidence>
<comment type="caution">
    <text evidence="1">The sequence shown here is derived from an EMBL/GenBank/DDBJ whole genome shotgun (WGS) entry which is preliminary data.</text>
</comment>
<name>A0A168N3W1_MUCCL</name>
<evidence type="ECO:0000313" key="1">
    <source>
        <dbReference type="EMBL" id="OAD05744.1"/>
    </source>
</evidence>
<protein>
    <recommendedName>
        <fullName evidence="3">Arrestin-like N-terminal domain-containing protein</fullName>
    </recommendedName>
</protein>
<accession>A0A168N3W1</accession>
<evidence type="ECO:0000313" key="2">
    <source>
        <dbReference type="Proteomes" id="UP000077051"/>
    </source>
</evidence>
<sequence length="368" mass="41535">MPSDQCCKLSLTLGQDSFALTSQKSTTQVFGTIHLSSEARRFKAPSWTQIRLVGKERVAGTSKTFLDDTYQLSNQPSDWVSVTSNESRLPFILTCIPNNIPASFHKETSTTSVYVYYTLIVTVSTCMDQKLLQPIHFHRTCYPDAAQKSIILPKRTFWGITNQSKQQRWQYELEFPNTIHLDDTAACESISIRLKPLVPSQQNDSCLVGYQIIQLVHLVCDEEGEEKEEFGSSQHQVLATDTCLLTLPSKTWSQPCQFAPALDPVTMLPTMMESQRVAVEHYIKFTFAFSNLQEKHQVNLEFPVNMMGCTASMIASHMDHIYLLESNSTSCNASVDDEIDSAIDVSSFTSSCSGNNYLMYRFQEFVSN</sequence>